<evidence type="ECO:0000256" key="5">
    <source>
        <dbReference type="ARBA" id="ARBA00022692"/>
    </source>
</evidence>
<feature type="transmembrane region" description="Helical" evidence="8">
    <location>
        <begin position="75"/>
        <end position="94"/>
    </location>
</feature>
<keyword evidence="10" id="KW-1185">Reference proteome</keyword>
<feature type="transmembrane region" description="Helical" evidence="8">
    <location>
        <begin position="101"/>
        <end position="119"/>
    </location>
</feature>
<reference evidence="9" key="1">
    <citation type="journal article" date="2014" name="Int. J. Syst. Evol. Microbiol.">
        <title>Complete genome sequence of Corynebacterium casei LMG S-19264T (=DSM 44701T), isolated from a smear-ripened cheese.</title>
        <authorList>
            <consortium name="US DOE Joint Genome Institute (JGI-PGF)"/>
            <person name="Walter F."/>
            <person name="Albersmeier A."/>
            <person name="Kalinowski J."/>
            <person name="Ruckert C."/>
        </authorList>
    </citation>
    <scope>NUCLEOTIDE SEQUENCE</scope>
    <source>
        <strain evidence="9">JCM 12862</strain>
    </source>
</reference>
<dbReference type="Proteomes" id="UP000612329">
    <property type="component" value="Unassembled WGS sequence"/>
</dbReference>
<keyword evidence="6 8" id="KW-1133">Transmembrane helix</keyword>
<feature type="transmembrane region" description="Helical" evidence="8">
    <location>
        <begin position="232"/>
        <end position="250"/>
    </location>
</feature>
<dbReference type="InterPro" id="IPR052017">
    <property type="entry name" value="TSUP"/>
</dbReference>
<dbReference type="PANTHER" id="PTHR30269">
    <property type="entry name" value="TRANSMEMBRANE PROTEIN YFCA"/>
    <property type="match status" value="1"/>
</dbReference>
<evidence type="ECO:0000256" key="7">
    <source>
        <dbReference type="ARBA" id="ARBA00023136"/>
    </source>
</evidence>
<feature type="transmembrane region" description="Helical" evidence="8">
    <location>
        <begin position="7"/>
        <end position="40"/>
    </location>
</feature>
<dbReference type="InterPro" id="IPR002781">
    <property type="entry name" value="TM_pro_TauE-like"/>
</dbReference>
<dbReference type="RefSeq" id="WP_188650302.1">
    <property type="nucleotide sequence ID" value="NZ_BMNR01000002.1"/>
</dbReference>
<sequence>MEHWYYYLLLVAVGILVGIINTMSGGGSLLTLPVLIFVGLPSNIANGTNRIAVLIQTFFNIAGYKSKGAIGKSPFPFYLSISATVGAVIGAKLAIDIRGELFNKILAIVMITVVGFMVFRPKQNFNELADRITGKYLKYSIIVFFFIGIYGGFIQAGAGLFILLALSSINHLTLIKSNVIKVLVIFTYSIVALFMFGINLKLDWGAGLTLASGQAVGGWFTSRWSINKGDGIVKIFLIIMVMGMAIKLWFF</sequence>
<evidence type="ECO:0000313" key="10">
    <source>
        <dbReference type="Proteomes" id="UP000612329"/>
    </source>
</evidence>
<accession>A0A8J3BET1</accession>
<comment type="similarity">
    <text evidence="2 8">Belongs to the 4-toluene sulfonate uptake permease (TSUP) (TC 2.A.102) family.</text>
</comment>
<keyword evidence="4 8" id="KW-1003">Cell membrane</keyword>
<name>A0A8J3BET1_9FLAO</name>
<keyword evidence="3" id="KW-0813">Transport</keyword>
<feature type="transmembrane region" description="Helical" evidence="8">
    <location>
        <begin position="139"/>
        <end position="166"/>
    </location>
</feature>
<evidence type="ECO:0000313" key="9">
    <source>
        <dbReference type="EMBL" id="GGK16086.1"/>
    </source>
</evidence>
<evidence type="ECO:0000256" key="2">
    <source>
        <dbReference type="ARBA" id="ARBA00009142"/>
    </source>
</evidence>
<comment type="subcellular location">
    <subcellularLocation>
        <location evidence="1 8">Cell membrane</location>
        <topology evidence="1 8">Multi-pass membrane protein</topology>
    </subcellularLocation>
</comment>
<dbReference type="Pfam" id="PF01925">
    <property type="entry name" value="TauE"/>
    <property type="match status" value="1"/>
</dbReference>
<reference evidence="9" key="2">
    <citation type="submission" date="2020-09" db="EMBL/GenBank/DDBJ databases">
        <authorList>
            <person name="Sun Q."/>
            <person name="Ohkuma M."/>
        </authorList>
    </citation>
    <scope>NUCLEOTIDE SEQUENCE</scope>
    <source>
        <strain evidence="9">JCM 12862</strain>
    </source>
</reference>
<proteinExistence type="inferred from homology"/>
<dbReference type="PANTHER" id="PTHR30269:SF0">
    <property type="entry name" value="MEMBRANE TRANSPORTER PROTEIN YFCA-RELATED"/>
    <property type="match status" value="1"/>
</dbReference>
<protein>
    <recommendedName>
        <fullName evidence="8">Probable membrane transporter protein</fullName>
    </recommendedName>
</protein>
<feature type="transmembrane region" description="Helical" evidence="8">
    <location>
        <begin position="178"/>
        <end position="198"/>
    </location>
</feature>
<gene>
    <name evidence="9" type="ORF">GCM10007962_08030</name>
</gene>
<evidence type="ECO:0000256" key="3">
    <source>
        <dbReference type="ARBA" id="ARBA00022448"/>
    </source>
</evidence>
<evidence type="ECO:0000256" key="1">
    <source>
        <dbReference type="ARBA" id="ARBA00004651"/>
    </source>
</evidence>
<evidence type="ECO:0000256" key="8">
    <source>
        <dbReference type="RuleBase" id="RU363041"/>
    </source>
</evidence>
<dbReference type="GO" id="GO:0005886">
    <property type="term" value="C:plasma membrane"/>
    <property type="evidence" value="ECO:0007669"/>
    <property type="project" value="UniProtKB-SubCell"/>
</dbReference>
<evidence type="ECO:0000256" key="6">
    <source>
        <dbReference type="ARBA" id="ARBA00022989"/>
    </source>
</evidence>
<dbReference type="AlphaFoldDB" id="A0A8J3BET1"/>
<comment type="caution">
    <text evidence="9">The sequence shown here is derived from an EMBL/GenBank/DDBJ whole genome shotgun (WGS) entry which is preliminary data.</text>
</comment>
<keyword evidence="5 8" id="KW-0812">Transmembrane</keyword>
<organism evidence="9 10">
    <name type="scientific">Yeosuana aromativorans</name>
    <dbReference type="NCBI Taxonomy" id="288019"/>
    <lineage>
        <taxon>Bacteria</taxon>
        <taxon>Pseudomonadati</taxon>
        <taxon>Bacteroidota</taxon>
        <taxon>Flavobacteriia</taxon>
        <taxon>Flavobacteriales</taxon>
        <taxon>Flavobacteriaceae</taxon>
        <taxon>Yeosuana</taxon>
    </lineage>
</organism>
<keyword evidence="7 8" id="KW-0472">Membrane</keyword>
<evidence type="ECO:0000256" key="4">
    <source>
        <dbReference type="ARBA" id="ARBA00022475"/>
    </source>
</evidence>
<dbReference type="EMBL" id="BMNR01000002">
    <property type="protein sequence ID" value="GGK16086.1"/>
    <property type="molecule type" value="Genomic_DNA"/>
</dbReference>